<dbReference type="Proteomes" id="UP000559256">
    <property type="component" value="Unassembled WGS sequence"/>
</dbReference>
<reference evidence="2 3" key="1">
    <citation type="journal article" date="2020" name="ISME J.">
        <title>Uncovering the hidden diversity of litter-decomposition mechanisms in mushroom-forming fungi.</title>
        <authorList>
            <person name="Floudas D."/>
            <person name="Bentzer J."/>
            <person name="Ahren D."/>
            <person name="Johansson T."/>
            <person name="Persson P."/>
            <person name="Tunlid A."/>
        </authorList>
    </citation>
    <scope>NUCLEOTIDE SEQUENCE [LARGE SCALE GENOMIC DNA]</scope>
    <source>
        <strain evidence="2 3">CBS 291.85</strain>
    </source>
</reference>
<organism evidence="2 3">
    <name type="scientific">Tetrapyrgos nigripes</name>
    <dbReference type="NCBI Taxonomy" id="182062"/>
    <lineage>
        <taxon>Eukaryota</taxon>
        <taxon>Fungi</taxon>
        <taxon>Dikarya</taxon>
        <taxon>Basidiomycota</taxon>
        <taxon>Agaricomycotina</taxon>
        <taxon>Agaricomycetes</taxon>
        <taxon>Agaricomycetidae</taxon>
        <taxon>Agaricales</taxon>
        <taxon>Marasmiineae</taxon>
        <taxon>Marasmiaceae</taxon>
        <taxon>Tetrapyrgos</taxon>
    </lineage>
</organism>
<evidence type="ECO:0000256" key="1">
    <source>
        <dbReference type="SAM" id="Phobius"/>
    </source>
</evidence>
<feature type="transmembrane region" description="Helical" evidence="1">
    <location>
        <begin position="530"/>
        <end position="550"/>
    </location>
</feature>
<evidence type="ECO:0000313" key="3">
    <source>
        <dbReference type="Proteomes" id="UP000559256"/>
    </source>
</evidence>
<dbReference type="EMBL" id="JAACJM010000030">
    <property type="protein sequence ID" value="KAF5364908.1"/>
    <property type="molecule type" value="Genomic_DNA"/>
</dbReference>
<feature type="transmembrane region" description="Helical" evidence="1">
    <location>
        <begin position="26"/>
        <end position="48"/>
    </location>
</feature>
<keyword evidence="1" id="KW-0812">Transmembrane</keyword>
<comment type="caution">
    <text evidence="2">The sequence shown here is derived from an EMBL/GenBank/DDBJ whole genome shotgun (WGS) entry which is preliminary data.</text>
</comment>
<keyword evidence="1" id="KW-1133">Transmembrane helix</keyword>
<feature type="transmembrane region" description="Helical" evidence="1">
    <location>
        <begin position="491"/>
        <end position="518"/>
    </location>
</feature>
<sequence>MSGSEGKTRPFIHPEPPQRKPTLMRLWAVGLIVLAIGGYFSPSVYNFLRTLYRSSAHPREFLYQNQTLSEVANRSTVIQPLINKDQTFDIAVSVWVRATSTEELEWKNSLDDDTRPDYLRWFDAYDNRNDHKQLYHPLYSDVVFRGLRLSDKGIYASVNFTLPTEKFREYRTDESSLLGTFVLIPTSPSLMASVVNYSSYIPDEVWNKHPAVRTWPFPMGSEFKGEKTLQELAIESFSLQTPLIQFHDVPSRCPKSTGSMGVANDETLFSISHPHVTTWSQLRVVDETHIMNLESYNKLHEELKETSCGRGIFYDTPLRRYCKQPYTETGNLETRLELEIKDSEGAHTEWAYAPYMTVFPSASGPMDLIPVPVDQEDCRGQGLEPSFNSSTFNFAESDFMNVTWHITFSGRTPIKLQIGDMAIPHTVDHTLGDHEQLTAQEVAEVTNGILGFHKPDAHPLRRTALSIIEWTLTIVSRILEPFYWATRSNTVYISIPGALFTFAMGLSTFLVSLVSALPAGLAIAPEDMQISFMTFVFGYLHDLPFLYLILSTALRFNLVWRGWTPTFTRYGPTHKERASERLDATTSWATRFLLFFSLFLCLHVGDRFELIPSSLPNPSRKPTSNHLEIDWYNVHDSLQTALWATGLISQIILNHKSGYLAGEYKTVSFLVWLNSTIGFLHYVPGVVGKYQTRSALTLSTIVDWCIKAGMAYQAMTLPAVESVGSDEDDQ</sequence>
<keyword evidence="3" id="KW-1185">Reference proteome</keyword>
<keyword evidence="1" id="KW-0472">Membrane</keyword>
<proteinExistence type="predicted"/>
<accession>A0A8H5GHG0</accession>
<protein>
    <submittedName>
        <fullName evidence="2">Uncharacterized protein</fullName>
    </submittedName>
</protein>
<gene>
    <name evidence="2" type="ORF">D9758_008147</name>
</gene>
<name>A0A8H5GHG0_9AGAR</name>
<dbReference type="AlphaFoldDB" id="A0A8H5GHG0"/>
<evidence type="ECO:0000313" key="2">
    <source>
        <dbReference type="EMBL" id="KAF5364908.1"/>
    </source>
</evidence>
<dbReference type="OrthoDB" id="2548253at2759"/>